<dbReference type="EMBL" id="CAFBLO010000078">
    <property type="protein sequence ID" value="CAB4871835.1"/>
    <property type="molecule type" value="Genomic_DNA"/>
</dbReference>
<sequence>MHGDEILGSALDDTELQFVPRFEAQSLVLRDRVTVDQYVNWRAGHGNNDIARHCDSRTNVGAFQDGFLVSVPYKAIAKASRVLIHRTTLRDAVAVIADSALVLNGR</sequence>
<proteinExistence type="predicted"/>
<gene>
    <name evidence="1" type="ORF">UFOPK3364_00794</name>
</gene>
<name>A0A6J7DSE9_9ZZZZ</name>
<organism evidence="1">
    <name type="scientific">freshwater metagenome</name>
    <dbReference type="NCBI Taxonomy" id="449393"/>
    <lineage>
        <taxon>unclassified sequences</taxon>
        <taxon>metagenomes</taxon>
        <taxon>ecological metagenomes</taxon>
    </lineage>
</organism>
<accession>A0A6J7DSE9</accession>
<protein>
    <submittedName>
        <fullName evidence="1">Unannotated protein</fullName>
    </submittedName>
</protein>
<evidence type="ECO:0000313" key="1">
    <source>
        <dbReference type="EMBL" id="CAB4871835.1"/>
    </source>
</evidence>
<dbReference type="AlphaFoldDB" id="A0A6J7DSE9"/>
<reference evidence="1" key="1">
    <citation type="submission" date="2020-05" db="EMBL/GenBank/DDBJ databases">
        <authorList>
            <person name="Chiriac C."/>
            <person name="Salcher M."/>
            <person name="Ghai R."/>
            <person name="Kavagutti S V."/>
        </authorList>
    </citation>
    <scope>NUCLEOTIDE SEQUENCE</scope>
</reference>